<feature type="chain" id="PRO_5045443870" evidence="12">
    <location>
        <begin position="23"/>
        <end position="407"/>
    </location>
</feature>
<dbReference type="PANTHER" id="PTHR35008:SF8">
    <property type="entry name" value="ALCOHOL DEHYDROGENASE CYTOCHROME C SUBUNIT"/>
    <property type="match status" value="1"/>
</dbReference>
<feature type="domain" description="Cytochrome c" evidence="13">
    <location>
        <begin position="28"/>
        <end position="131"/>
    </location>
</feature>
<dbReference type="PIRSF" id="PIRSF000018">
    <property type="entry name" value="Mb_ADH_cyt_c"/>
    <property type="match status" value="1"/>
</dbReference>
<evidence type="ECO:0000256" key="3">
    <source>
        <dbReference type="ARBA" id="ARBA00022475"/>
    </source>
</evidence>
<keyword evidence="15" id="KW-1185">Reference proteome</keyword>
<keyword evidence="4 11" id="KW-0349">Heme</keyword>
<dbReference type="PRINTS" id="PR00605">
    <property type="entry name" value="CYTCHROMECIC"/>
</dbReference>
<evidence type="ECO:0000256" key="12">
    <source>
        <dbReference type="SAM" id="SignalP"/>
    </source>
</evidence>
<dbReference type="PROSITE" id="PS51007">
    <property type="entry name" value="CYTC"/>
    <property type="match status" value="3"/>
</dbReference>
<evidence type="ECO:0000256" key="10">
    <source>
        <dbReference type="ARBA" id="ARBA00023136"/>
    </source>
</evidence>
<feature type="domain" description="Cytochrome c" evidence="13">
    <location>
        <begin position="173"/>
        <end position="281"/>
    </location>
</feature>
<dbReference type="PANTHER" id="PTHR35008">
    <property type="entry name" value="BLL4482 PROTEIN-RELATED"/>
    <property type="match status" value="1"/>
</dbReference>
<dbReference type="InterPro" id="IPR051459">
    <property type="entry name" value="Cytochrome_c-type_DH"/>
</dbReference>
<keyword evidence="5 11" id="KW-0479">Metal-binding</keyword>
<evidence type="ECO:0000256" key="8">
    <source>
        <dbReference type="ARBA" id="ARBA00022982"/>
    </source>
</evidence>
<dbReference type="Gene3D" id="1.10.760.10">
    <property type="entry name" value="Cytochrome c-like domain"/>
    <property type="match status" value="3"/>
</dbReference>
<evidence type="ECO:0000313" key="14">
    <source>
        <dbReference type="EMBL" id="MBT0724700.1"/>
    </source>
</evidence>
<evidence type="ECO:0000256" key="6">
    <source>
        <dbReference type="ARBA" id="ARBA00022729"/>
    </source>
</evidence>
<comment type="caution">
    <text evidence="14">The sequence shown here is derived from an EMBL/GenBank/DDBJ whole genome shotgun (WGS) entry which is preliminary data.</text>
</comment>
<dbReference type="SUPFAM" id="SSF46626">
    <property type="entry name" value="Cytochrome c"/>
    <property type="match status" value="3"/>
</dbReference>
<dbReference type="InterPro" id="IPR036909">
    <property type="entry name" value="Cyt_c-like_dom_sf"/>
</dbReference>
<evidence type="ECO:0000256" key="2">
    <source>
        <dbReference type="ARBA" id="ARBA00022448"/>
    </source>
</evidence>
<evidence type="ECO:0000256" key="9">
    <source>
        <dbReference type="ARBA" id="ARBA00023004"/>
    </source>
</evidence>
<comment type="subcellular location">
    <subcellularLocation>
        <location evidence="1">Cell membrane</location>
    </subcellularLocation>
</comment>
<gene>
    <name evidence="14" type="ORF">HH682_09670</name>
</gene>
<keyword evidence="3" id="KW-1003">Cell membrane</keyword>
<sequence>MKKFLHSLLIFSSIGWPSLTLAAQADYDLVEKGRYLTVVGDCSACHTAQDSLPYAGGVPIHTPFGDIIGANITPDNATGIGKWNFDQFQAAMREGHGREGKKLYPAMPYTAYTKVSDQDLYAIWSYLRALQPIHNRVESNQLPFPFNIRSSLLFWNWINFKSGTFIENSQQSAQWNRGAYLVEGLGHCGTCHTAKNLLGGDKSGQALQGAVVDNWWAPNITNNNHQGLGRWTIDEIKEYLRTGANKYDFASGPMAEEVKKSSQYWHEEDLHAVAVYLKTLDHQTPIPTPLSKDQPAMRRGSAIYFDRCSACHLSQGEGAKAIFPQLANNPLINASNSASLIRVVLAGSRAVDTDAYPTGAAMPAFAKTLTDQQIADVITWIRNSWGNSAEPVKGDEVRKVRDTLSKE</sequence>
<dbReference type="InterPro" id="IPR009056">
    <property type="entry name" value="Cyt_c-like_dom"/>
</dbReference>
<keyword evidence="9 11" id="KW-0408">Iron</keyword>
<proteinExistence type="predicted"/>
<dbReference type="EMBL" id="JABBFR010000011">
    <property type="protein sequence ID" value="MBT0724700.1"/>
    <property type="molecule type" value="Genomic_DNA"/>
</dbReference>
<reference evidence="14 15" key="1">
    <citation type="submission" date="2020-04" db="EMBL/GenBank/DDBJ databases">
        <title>Genome sequencing of Rosenbergiella species.</title>
        <authorList>
            <person name="Alvarez-Perez S."/>
            <person name="Lievens B."/>
        </authorList>
    </citation>
    <scope>NUCLEOTIDE SEQUENCE [LARGE SCALE GENOMIC DNA]</scope>
    <source>
        <strain evidence="14 15">S61</strain>
    </source>
</reference>
<keyword evidence="8" id="KW-0249">Electron transport</keyword>
<evidence type="ECO:0000256" key="4">
    <source>
        <dbReference type="ARBA" id="ARBA00022617"/>
    </source>
</evidence>
<keyword evidence="7" id="KW-0677">Repeat</keyword>
<keyword evidence="2" id="KW-0813">Transport</keyword>
<dbReference type="Proteomes" id="UP000790096">
    <property type="component" value="Unassembled WGS sequence"/>
</dbReference>
<accession>A0ABS5SX74</accession>
<organism evidence="14 15">
    <name type="scientific">Rosenbergiella gaditana</name>
    <dbReference type="NCBI Taxonomy" id="2726987"/>
    <lineage>
        <taxon>Bacteria</taxon>
        <taxon>Pseudomonadati</taxon>
        <taxon>Pseudomonadota</taxon>
        <taxon>Gammaproteobacteria</taxon>
        <taxon>Enterobacterales</taxon>
        <taxon>Erwiniaceae</taxon>
        <taxon>Rosenbergiella</taxon>
    </lineage>
</organism>
<dbReference type="RefSeq" id="WP_214237356.1">
    <property type="nucleotide sequence ID" value="NZ_JABBFR010000011.1"/>
</dbReference>
<evidence type="ECO:0000256" key="7">
    <source>
        <dbReference type="ARBA" id="ARBA00022737"/>
    </source>
</evidence>
<name>A0ABS5SX74_9GAMM</name>
<keyword evidence="10" id="KW-0472">Membrane</keyword>
<feature type="signal peptide" evidence="12">
    <location>
        <begin position="1"/>
        <end position="22"/>
    </location>
</feature>
<protein>
    <submittedName>
        <fullName evidence="14">C-type cytochrome</fullName>
    </submittedName>
</protein>
<dbReference type="InterPro" id="IPR008168">
    <property type="entry name" value="Cyt_C_IC"/>
</dbReference>
<evidence type="ECO:0000256" key="5">
    <source>
        <dbReference type="ARBA" id="ARBA00022723"/>
    </source>
</evidence>
<evidence type="ECO:0000313" key="15">
    <source>
        <dbReference type="Proteomes" id="UP000790096"/>
    </source>
</evidence>
<evidence type="ECO:0000256" key="1">
    <source>
        <dbReference type="ARBA" id="ARBA00004236"/>
    </source>
</evidence>
<feature type="domain" description="Cytochrome c" evidence="13">
    <location>
        <begin position="295"/>
        <end position="385"/>
    </location>
</feature>
<evidence type="ECO:0000256" key="11">
    <source>
        <dbReference type="PROSITE-ProRule" id="PRU00433"/>
    </source>
</evidence>
<dbReference type="Pfam" id="PF00034">
    <property type="entry name" value="Cytochrom_C"/>
    <property type="match status" value="2"/>
</dbReference>
<evidence type="ECO:0000259" key="13">
    <source>
        <dbReference type="PROSITE" id="PS51007"/>
    </source>
</evidence>
<keyword evidence="6 12" id="KW-0732">Signal</keyword>
<dbReference type="InterPro" id="IPR014353">
    <property type="entry name" value="Membr-bd_ADH_cyt_c"/>
</dbReference>